<evidence type="ECO:0000256" key="3">
    <source>
        <dbReference type="ARBA" id="ARBA00022833"/>
    </source>
</evidence>
<keyword evidence="3" id="KW-0862">Zinc</keyword>
<dbReference type="InterPro" id="IPR039723">
    <property type="entry name" value="Vps71/ZNHIT1"/>
</dbReference>
<comment type="caution">
    <text evidence="5">The sequence shown here is derived from an EMBL/GenBank/DDBJ whole genome shotgun (WGS) entry which is preliminary data.</text>
</comment>
<evidence type="ECO:0000256" key="2">
    <source>
        <dbReference type="ARBA" id="ARBA00022771"/>
    </source>
</evidence>
<dbReference type="STRING" id="86630.A0A367JL91"/>
<dbReference type="EMBL" id="PJQL01001118">
    <property type="protein sequence ID" value="RCH90461.1"/>
    <property type="molecule type" value="Genomic_DNA"/>
</dbReference>
<evidence type="ECO:0000313" key="6">
    <source>
        <dbReference type="Proteomes" id="UP000252139"/>
    </source>
</evidence>
<dbReference type="GO" id="GO:0008270">
    <property type="term" value="F:zinc ion binding"/>
    <property type="evidence" value="ECO:0007669"/>
    <property type="project" value="UniProtKB-KW"/>
</dbReference>
<evidence type="ECO:0000259" key="4">
    <source>
        <dbReference type="Pfam" id="PF04438"/>
    </source>
</evidence>
<dbReference type="CDD" id="cd21437">
    <property type="entry name" value="zf-HIT_ZNHIT1_like"/>
    <property type="match status" value="1"/>
</dbReference>
<name>A0A367JL91_RHIAZ</name>
<reference evidence="5 6" key="1">
    <citation type="journal article" date="2018" name="G3 (Bethesda)">
        <title>Phylogenetic and Phylogenomic Definition of Rhizopus Species.</title>
        <authorList>
            <person name="Gryganskyi A.P."/>
            <person name="Golan J."/>
            <person name="Dolatabadi S."/>
            <person name="Mondo S."/>
            <person name="Robb S."/>
            <person name="Idnurm A."/>
            <person name="Muszewska A."/>
            <person name="Steczkiewicz K."/>
            <person name="Masonjones S."/>
            <person name="Liao H.L."/>
            <person name="Gajdeczka M.T."/>
            <person name="Anike F."/>
            <person name="Vuek A."/>
            <person name="Anishchenko I.M."/>
            <person name="Voigt K."/>
            <person name="de Hoog G.S."/>
            <person name="Smith M.E."/>
            <person name="Heitman J."/>
            <person name="Vilgalys R."/>
            <person name="Stajich J.E."/>
        </authorList>
    </citation>
    <scope>NUCLEOTIDE SEQUENCE [LARGE SCALE GENOMIC DNA]</scope>
    <source>
        <strain evidence="5 6">CBS 357.93</strain>
    </source>
</reference>
<keyword evidence="1" id="KW-0479">Metal-binding</keyword>
<dbReference type="Proteomes" id="UP000252139">
    <property type="component" value="Unassembled WGS sequence"/>
</dbReference>
<keyword evidence="6" id="KW-1185">Reference proteome</keyword>
<accession>A0A367JL91</accession>
<keyword evidence="2" id="KW-0863">Zinc-finger</keyword>
<evidence type="ECO:0000313" key="5">
    <source>
        <dbReference type="EMBL" id="RCH90461.1"/>
    </source>
</evidence>
<sequence length="167" mass="18555">MSKRVKLIHDPEVHSRHLRRQLESLEKDNHQSLNDVEGLINIALAAQEEEGLGTRKSRNRRGTNMYASKTNLNALLEESPVTAHCYQTCLVSPSIYPARKFCSVCGYPSDYKCLRCGMKYCSTKCGDEVVVDDMDMVEAEDGKKAKDGGGVVEWVGDVAGDDAVDER</sequence>
<protein>
    <submittedName>
        <fullName evidence="5">Zinc finger HIT domain-containing protein 1</fullName>
    </submittedName>
</protein>
<dbReference type="PANTHER" id="PTHR13093">
    <property type="entry name" value="ZINC FINGER HIT DOMAIN CONTAINING PROTEIN 1"/>
    <property type="match status" value="1"/>
</dbReference>
<dbReference type="GO" id="GO:0005634">
    <property type="term" value="C:nucleus"/>
    <property type="evidence" value="ECO:0007669"/>
    <property type="project" value="UniProtKB-ARBA"/>
</dbReference>
<dbReference type="AlphaFoldDB" id="A0A367JL91"/>
<gene>
    <name evidence="5" type="primary">ZNHIT1</name>
    <name evidence="5" type="ORF">CU097_012302</name>
</gene>
<dbReference type="Pfam" id="PF04438">
    <property type="entry name" value="zf-HIT"/>
    <property type="match status" value="1"/>
</dbReference>
<proteinExistence type="predicted"/>
<feature type="domain" description="HIT-type" evidence="4">
    <location>
        <begin position="99"/>
        <end position="125"/>
    </location>
</feature>
<dbReference type="OrthoDB" id="74807at2759"/>
<organism evidence="5 6">
    <name type="scientific">Rhizopus azygosporus</name>
    <name type="common">Rhizopus microsporus var. azygosporus</name>
    <dbReference type="NCBI Taxonomy" id="86630"/>
    <lineage>
        <taxon>Eukaryota</taxon>
        <taxon>Fungi</taxon>
        <taxon>Fungi incertae sedis</taxon>
        <taxon>Mucoromycota</taxon>
        <taxon>Mucoromycotina</taxon>
        <taxon>Mucoromycetes</taxon>
        <taxon>Mucorales</taxon>
        <taxon>Mucorineae</taxon>
        <taxon>Rhizopodaceae</taxon>
        <taxon>Rhizopus</taxon>
    </lineage>
</organism>
<evidence type="ECO:0000256" key="1">
    <source>
        <dbReference type="ARBA" id="ARBA00022723"/>
    </source>
</evidence>
<dbReference type="InterPro" id="IPR007529">
    <property type="entry name" value="Znf_HIT"/>
</dbReference>
<dbReference type="GO" id="GO:0006338">
    <property type="term" value="P:chromatin remodeling"/>
    <property type="evidence" value="ECO:0007669"/>
    <property type="project" value="InterPro"/>
</dbReference>